<dbReference type="GO" id="GO:0030430">
    <property type="term" value="C:host cell cytoplasm"/>
    <property type="evidence" value="ECO:0007669"/>
    <property type="project" value="UniProtKB-SubCell"/>
</dbReference>
<keyword evidence="6" id="KW-1035">Host cytoplasm</keyword>
<evidence type="ECO:0000256" key="5">
    <source>
        <dbReference type="ARBA" id="ARBA00023054"/>
    </source>
</evidence>
<dbReference type="InterPro" id="IPR007755">
    <property type="entry name" value="Poxvirus_A11"/>
</dbReference>
<dbReference type="Pfam" id="PF05061">
    <property type="entry name" value="Pox_A11"/>
    <property type="match status" value="1"/>
</dbReference>
<protein>
    <submittedName>
        <fullName evidence="7">Uncharacterized protein</fullName>
    </submittedName>
</protein>
<keyword evidence="4" id="KW-0426">Late protein</keyword>
<keyword evidence="5" id="KW-0175">Coiled coil</keyword>
<evidence type="ECO:0000256" key="3">
    <source>
        <dbReference type="ARBA" id="ARBA00022553"/>
    </source>
</evidence>
<name>A0AAU7E2Q2_9POXV</name>
<accession>A0AAU7E2Q2</accession>
<reference evidence="7" key="2">
    <citation type="submission" date="2024-02" db="EMBL/GenBank/DDBJ databases">
        <authorList>
            <person name="Hu B."/>
        </authorList>
    </citation>
    <scope>NUCLEOTIDE SEQUENCE</scope>
    <source>
        <strain evidence="7">1A/Uganda/UGR70/2019</strain>
    </source>
</reference>
<organism evidence="7">
    <name type="scientific">Rousettus bat poxvirus</name>
    <dbReference type="NCBI Taxonomy" id="3141933"/>
    <lineage>
        <taxon>Viruses</taxon>
        <taxon>Varidnaviria</taxon>
        <taxon>Bamfordvirae</taxon>
        <taxon>Nucleocytoviricota</taxon>
        <taxon>Pokkesviricetes</taxon>
        <taxon>Chitovirales</taxon>
        <taxon>Poxviridae</taxon>
    </lineage>
</organism>
<reference evidence="7" key="1">
    <citation type="journal article" date="2024" name="Microbiome">
        <title>Substantial viral diversity in bats and rodents from East Africa: insights into evolution, recombination, and cocirculation.</title>
        <authorList>
            <person name="Wang D."/>
            <person name="Yang X."/>
            <person name="Ren Z."/>
            <person name="Hu B."/>
            <person name="Zhao H."/>
            <person name="Yang K."/>
            <person name="Shi P."/>
            <person name="Zhang Z."/>
            <person name="Feng Q."/>
            <person name="Nawenja C.V."/>
            <person name="Obanda V."/>
            <person name="Robert K."/>
            <person name="Nalikka B."/>
            <person name="Waruhiu C.N."/>
            <person name="Ochola G.O."/>
            <person name="Onyuok S.O."/>
            <person name="Ochieng H."/>
            <person name="Li B."/>
            <person name="Zhu Y."/>
            <person name="Si H."/>
            <person name="Yin J."/>
            <person name="Kristiansen K."/>
            <person name="Jin X."/>
            <person name="Xu X."/>
            <person name="Xiao M."/>
            <person name="Agwanda B."/>
            <person name="Ommeh S."/>
            <person name="Li J."/>
            <person name="Shi Z.L."/>
        </authorList>
    </citation>
    <scope>NUCLEOTIDE SEQUENCE</scope>
    <source>
        <strain evidence="7">1A/Uganda/UGR70/2019</strain>
    </source>
</reference>
<keyword evidence="3" id="KW-0597">Phosphoprotein</keyword>
<evidence type="ECO:0000256" key="1">
    <source>
        <dbReference type="ARBA" id="ARBA00002871"/>
    </source>
</evidence>
<evidence type="ECO:0000256" key="2">
    <source>
        <dbReference type="ARBA" id="ARBA00004192"/>
    </source>
</evidence>
<evidence type="ECO:0000256" key="6">
    <source>
        <dbReference type="ARBA" id="ARBA00023200"/>
    </source>
</evidence>
<comment type="function">
    <text evidence="1">Required for viral crescent formation early during virus morphogenesis.</text>
</comment>
<sequence>MTTVPVTDIANEFAITTFSEDGYPSNKNYEITHGQLSILRSVNQQLLSRAARTHSPSDGEDALAGELSALSGSASGASSDVETCSAVVDALPQVDVVVSNVETVIEQRRESRRCEPSLPTQTPSLSVVYDKEKRIQLLEEEVAALRQKRGAGRSSDNLVNFTNILFNKNPLRGASVNKRVVIVNYASMNHVPLTVEDLEDCSDDEIDNMYRTIKQYHEVRKQKIIVTNFIIILVNVLEQALLKVGIEDIKGLGAEVTSELIDVEIGDDCEQIAHRLGISNNPVLNITLFIVKLFIKRIKIL</sequence>
<proteinExistence type="predicted"/>
<dbReference type="EMBL" id="PP711852">
    <property type="protein sequence ID" value="XBH23841.1"/>
    <property type="molecule type" value="Genomic_DNA"/>
</dbReference>
<evidence type="ECO:0000256" key="4">
    <source>
        <dbReference type="ARBA" id="ARBA00022921"/>
    </source>
</evidence>
<evidence type="ECO:0000313" key="7">
    <source>
        <dbReference type="EMBL" id="XBH23841.1"/>
    </source>
</evidence>
<comment type="subcellular location">
    <subcellularLocation>
        <location evidence="2">Host cytoplasm</location>
    </subcellularLocation>
</comment>